<evidence type="ECO:0000256" key="1">
    <source>
        <dbReference type="SAM" id="MobiDB-lite"/>
    </source>
</evidence>
<evidence type="ECO:0000313" key="2">
    <source>
        <dbReference type="EMBL" id="WAQ93106.1"/>
    </source>
</evidence>
<name>A0ABY7D6W2_9BASI</name>
<evidence type="ECO:0000313" key="3">
    <source>
        <dbReference type="Proteomes" id="UP001164743"/>
    </source>
</evidence>
<protein>
    <submittedName>
        <fullName evidence="2">Uncharacterized protein</fullName>
    </submittedName>
</protein>
<reference evidence="2" key="1">
    <citation type="submission" date="2022-10" db="EMBL/GenBank/DDBJ databases">
        <title>Puccinia triticina Genome sequencing and assembly.</title>
        <authorList>
            <person name="Li C."/>
        </authorList>
    </citation>
    <scope>NUCLEOTIDE SEQUENCE</scope>
    <source>
        <strain evidence="2">Pt15</strain>
    </source>
</reference>
<dbReference type="Proteomes" id="UP001164743">
    <property type="component" value="Chromosome 18A"/>
</dbReference>
<organism evidence="2 3">
    <name type="scientific">Puccinia triticina</name>
    <dbReference type="NCBI Taxonomy" id="208348"/>
    <lineage>
        <taxon>Eukaryota</taxon>
        <taxon>Fungi</taxon>
        <taxon>Dikarya</taxon>
        <taxon>Basidiomycota</taxon>
        <taxon>Pucciniomycotina</taxon>
        <taxon>Pucciniomycetes</taxon>
        <taxon>Pucciniales</taxon>
        <taxon>Pucciniaceae</taxon>
        <taxon>Puccinia</taxon>
    </lineage>
</organism>
<dbReference type="EMBL" id="CP110438">
    <property type="protein sequence ID" value="WAQ93106.1"/>
    <property type="molecule type" value="Genomic_DNA"/>
</dbReference>
<gene>
    <name evidence="2" type="ORF">PtA15_18A164</name>
</gene>
<proteinExistence type="predicted"/>
<accession>A0ABY7D6W2</accession>
<feature type="compositionally biased region" description="Low complexity" evidence="1">
    <location>
        <begin position="48"/>
        <end position="59"/>
    </location>
</feature>
<dbReference type="GeneID" id="77805570"/>
<sequence length="95" mass="10110">MRRSTLEKQKQKDLLLLQQSNIRTLKAWLAGAGPLCHPSDASESSKSAFGGTAVATAGGEENKPLEGLLAQDPLFSHLIHAIQPSSTTPPKHLSP</sequence>
<feature type="region of interest" description="Disordered" evidence="1">
    <location>
        <begin position="36"/>
        <end position="59"/>
    </location>
</feature>
<keyword evidence="3" id="KW-1185">Reference proteome</keyword>
<dbReference type="RefSeq" id="XP_053028661.1">
    <property type="nucleotide sequence ID" value="XM_053164675.1"/>
</dbReference>